<accession>A0AAJ3NMC8</accession>
<dbReference type="InterPro" id="IPR020377">
    <property type="entry name" value="Uncharacterised_LpqV"/>
</dbReference>
<keyword evidence="3" id="KW-1185">Reference proteome</keyword>
<evidence type="ECO:0008006" key="4">
    <source>
        <dbReference type="Google" id="ProtNLM"/>
    </source>
</evidence>
<dbReference type="PROSITE" id="PS51257">
    <property type="entry name" value="PROKAR_LIPOPROTEIN"/>
    <property type="match status" value="1"/>
</dbReference>
<evidence type="ECO:0000313" key="2">
    <source>
        <dbReference type="EMBL" id="ORW67343.1"/>
    </source>
</evidence>
<protein>
    <recommendedName>
        <fullName evidence="4">Lipoprotein LpqV</fullName>
    </recommendedName>
</protein>
<reference evidence="2 3" key="1">
    <citation type="submission" date="2016-01" db="EMBL/GenBank/DDBJ databases">
        <title>The new phylogeny of the genus Mycobacterium.</title>
        <authorList>
            <person name="Tarcisio F."/>
            <person name="Conor M."/>
            <person name="Antonella G."/>
            <person name="Elisabetta G."/>
            <person name="Giulia F.S."/>
            <person name="Sara T."/>
            <person name="Anna F."/>
            <person name="Clotilde B."/>
            <person name="Roberto B."/>
            <person name="Veronica D.S."/>
            <person name="Fabio R."/>
            <person name="Monica P."/>
            <person name="Olivier J."/>
            <person name="Enrico T."/>
            <person name="Nicola S."/>
        </authorList>
    </citation>
    <scope>NUCLEOTIDE SEQUENCE [LARGE SCALE GENOMIC DNA]</scope>
    <source>
        <strain evidence="2 3">DSM 44616</strain>
    </source>
</reference>
<dbReference type="Proteomes" id="UP000193387">
    <property type="component" value="Unassembled WGS sequence"/>
</dbReference>
<organism evidence="2 3">
    <name type="scientific">Mycobacterium saskatchewanense</name>
    <dbReference type="NCBI Taxonomy" id="220927"/>
    <lineage>
        <taxon>Bacteria</taxon>
        <taxon>Bacillati</taxon>
        <taxon>Actinomycetota</taxon>
        <taxon>Actinomycetes</taxon>
        <taxon>Mycobacteriales</taxon>
        <taxon>Mycobacteriaceae</taxon>
        <taxon>Mycobacterium</taxon>
        <taxon>Mycobacterium simiae complex</taxon>
    </lineage>
</organism>
<dbReference type="Pfam" id="PF17301">
    <property type="entry name" value="LpqV"/>
    <property type="match status" value="1"/>
</dbReference>
<dbReference type="AlphaFoldDB" id="A0AAJ3NMC8"/>
<comment type="caution">
    <text evidence="2">The sequence shown here is derived from an EMBL/GenBank/DDBJ whole genome shotgun (WGS) entry which is preliminary data.</text>
</comment>
<evidence type="ECO:0000313" key="3">
    <source>
        <dbReference type="Proteomes" id="UP000193387"/>
    </source>
</evidence>
<evidence type="ECO:0000256" key="1">
    <source>
        <dbReference type="SAM" id="MobiDB-lite"/>
    </source>
</evidence>
<dbReference type="RefSeq" id="WP_085257825.1">
    <property type="nucleotide sequence ID" value="NZ_AP022573.1"/>
</dbReference>
<name>A0AAJ3NMC8_9MYCO</name>
<gene>
    <name evidence="2" type="ORF">AWC23_22775</name>
</gene>
<sequence length="150" mass="15459">MRWCGHGSPRWVGAVFVAGVLAVAGCSHEGRDAQPGHPASPSPRPSSIPTGPGSAPPGAIGLSPAGTTTRVDVPAESTEEEYYQACHAAKVWMEGQPKTGQPQFEPYLAMVQASPAGTPGTWNARWADLTLARQAAVITAARAAANDECG</sequence>
<proteinExistence type="predicted"/>
<feature type="region of interest" description="Disordered" evidence="1">
    <location>
        <begin position="29"/>
        <end position="76"/>
    </location>
</feature>
<dbReference type="EMBL" id="LQPR01000060">
    <property type="protein sequence ID" value="ORW67343.1"/>
    <property type="molecule type" value="Genomic_DNA"/>
</dbReference>